<dbReference type="SUPFAM" id="SSF81383">
    <property type="entry name" value="F-box domain"/>
    <property type="match status" value="1"/>
</dbReference>
<dbReference type="PROSITE" id="PS50181">
    <property type="entry name" value="FBOX"/>
    <property type="match status" value="1"/>
</dbReference>
<dbReference type="InterPro" id="IPR001810">
    <property type="entry name" value="F-box_dom"/>
</dbReference>
<feature type="domain" description="F-box" evidence="2">
    <location>
        <begin position="33"/>
        <end position="86"/>
    </location>
</feature>
<dbReference type="Gene3D" id="1.20.1280.50">
    <property type="match status" value="1"/>
</dbReference>
<proteinExistence type="predicted"/>
<comment type="caution">
    <text evidence="3">The sequence shown here is derived from an EMBL/GenBank/DDBJ whole genome shotgun (WGS) entry which is preliminary data.</text>
</comment>
<feature type="region of interest" description="Disordered" evidence="1">
    <location>
        <begin position="1"/>
        <end position="31"/>
    </location>
</feature>
<dbReference type="SMART" id="SM00256">
    <property type="entry name" value="FBOX"/>
    <property type="match status" value="1"/>
</dbReference>
<evidence type="ECO:0000259" key="2">
    <source>
        <dbReference type="PROSITE" id="PS50181"/>
    </source>
</evidence>
<organism evidence="3 4">
    <name type="scientific">Linum tenue</name>
    <dbReference type="NCBI Taxonomy" id="586396"/>
    <lineage>
        <taxon>Eukaryota</taxon>
        <taxon>Viridiplantae</taxon>
        <taxon>Streptophyta</taxon>
        <taxon>Embryophyta</taxon>
        <taxon>Tracheophyta</taxon>
        <taxon>Spermatophyta</taxon>
        <taxon>Magnoliopsida</taxon>
        <taxon>eudicotyledons</taxon>
        <taxon>Gunneridae</taxon>
        <taxon>Pentapetalae</taxon>
        <taxon>rosids</taxon>
        <taxon>fabids</taxon>
        <taxon>Malpighiales</taxon>
        <taxon>Linaceae</taxon>
        <taxon>Linum</taxon>
    </lineage>
</organism>
<keyword evidence="4" id="KW-1185">Reference proteome</keyword>
<dbReference type="InterPro" id="IPR053197">
    <property type="entry name" value="F-box_SCFL_complex_component"/>
</dbReference>
<dbReference type="PANTHER" id="PTHR34223:SF51">
    <property type="entry name" value="OS06G0556300 PROTEIN"/>
    <property type="match status" value="1"/>
</dbReference>
<dbReference type="InterPro" id="IPR053781">
    <property type="entry name" value="F-box_AtFBL13-like"/>
</dbReference>
<gene>
    <name evidence="3" type="ORF">LITE_LOCUS34219</name>
</gene>
<dbReference type="InterPro" id="IPR032675">
    <property type="entry name" value="LRR_dom_sf"/>
</dbReference>
<sequence>MNNSSSYEVGKAVKRRRNEQQQQEEEEYSITTTDRLSHLPDPIIHHILSFLDTKSAVQTSVLSRLWRSTWKHVPVLRLVSGSFRRFSSFRRFVDNVLSLRRPFNVRETLFVMSHHHLEEDVSFVAKVAQYSLSHDAQHLVFQLLGVTGLEASRRLSNLFGTISHCSLETLRLSVSFIDCGFGSFGFRMLKTLELRCCQLVPDEDGVFDPFPNFPRLENLVLDGCCQGYGYETRLKISGPKLLNLELCVIWFASVEIDAPRLKLFDLHHLLDSVKFAKLSFPSLDHAIIDINDQFEFMEGNEDSVAQCLITLFQGLSNVTILRLEPETIKVLSNVFPEILDQQQSSPFTRLVSLNVTANSVPYSLLAYFLEGSSAQEPTLLYI</sequence>
<dbReference type="EMBL" id="CAMGYJ010000008">
    <property type="protein sequence ID" value="CAI0459900.1"/>
    <property type="molecule type" value="Genomic_DNA"/>
</dbReference>
<dbReference type="CDD" id="cd22160">
    <property type="entry name" value="F-box_AtFBL13-like"/>
    <property type="match status" value="1"/>
</dbReference>
<dbReference type="AlphaFoldDB" id="A0AAV0NN80"/>
<protein>
    <recommendedName>
        <fullName evidence="2">F-box domain-containing protein</fullName>
    </recommendedName>
</protein>
<dbReference type="InterPro" id="IPR036047">
    <property type="entry name" value="F-box-like_dom_sf"/>
</dbReference>
<evidence type="ECO:0000313" key="4">
    <source>
        <dbReference type="Proteomes" id="UP001154282"/>
    </source>
</evidence>
<evidence type="ECO:0000313" key="3">
    <source>
        <dbReference type="EMBL" id="CAI0459900.1"/>
    </source>
</evidence>
<evidence type="ECO:0000256" key="1">
    <source>
        <dbReference type="SAM" id="MobiDB-lite"/>
    </source>
</evidence>
<dbReference type="PANTHER" id="PTHR34223">
    <property type="entry name" value="OS11G0201299 PROTEIN"/>
    <property type="match status" value="1"/>
</dbReference>
<dbReference type="Pfam" id="PF00646">
    <property type="entry name" value="F-box"/>
    <property type="match status" value="1"/>
</dbReference>
<name>A0AAV0NN80_9ROSI</name>
<dbReference type="Proteomes" id="UP001154282">
    <property type="component" value="Unassembled WGS sequence"/>
</dbReference>
<accession>A0AAV0NN80</accession>
<dbReference type="Gene3D" id="3.80.10.10">
    <property type="entry name" value="Ribonuclease Inhibitor"/>
    <property type="match status" value="1"/>
</dbReference>
<reference evidence="3" key="1">
    <citation type="submission" date="2022-08" db="EMBL/GenBank/DDBJ databases">
        <authorList>
            <person name="Gutierrez-Valencia J."/>
        </authorList>
    </citation>
    <scope>NUCLEOTIDE SEQUENCE</scope>
</reference>
<dbReference type="SUPFAM" id="SSF52047">
    <property type="entry name" value="RNI-like"/>
    <property type="match status" value="1"/>
</dbReference>